<dbReference type="Pfam" id="PF01183">
    <property type="entry name" value="Glyco_hydro_25"/>
    <property type="match status" value="1"/>
</dbReference>
<feature type="chain" id="PRO_5045128911" evidence="4">
    <location>
        <begin position="39"/>
        <end position="808"/>
    </location>
</feature>
<evidence type="ECO:0000256" key="2">
    <source>
        <dbReference type="ARBA" id="ARBA00022801"/>
    </source>
</evidence>
<dbReference type="Gene3D" id="3.20.20.80">
    <property type="entry name" value="Glycosidases"/>
    <property type="match status" value="1"/>
</dbReference>
<proteinExistence type="inferred from homology"/>
<keyword evidence="4" id="KW-0732">Signal</keyword>
<organism evidence="5 6">
    <name type="scientific">Limosilactobacillus fastidiosus</name>
    <dbReference type="NCBI Taxonomy" id="2759855"/>
    <lineage>
        <taxon>Bacteria</taxon>
        <taxon>Bacillati</taxon>
        <taxon>Bacillota</taxon>
        <taxon>Bacilli</taxon>
        <taxon>Lactobacillales</taxon>
        <taxon>Lactobacillaceae</taxon>
        <taxon>Limosilactobacillus</taxon>
    </lineage>
</organism>
<protein>
    <submittedName>
        <fullName evidence="5">Glycosyl hydrolase family 25</fullName>
    </submittedName>
</protein>
<accession>A0ABR6E6J5</accession>
<evidence type="ECO:0000256" key="4">
    <source>
        <dbReference type="SAM" id="SignalP"/>
    </source>
</evidence>
<dbReference type="SUPFAM" id="SSF51445">
    <property type="entry name" value="(Trans)glycosidases"/>
    <property type="match status" value="1"/>
</dbReference>
<feature type="signal peptide" evidence="4">
    <location>
        <begin position="1"/>
        <end position="38"/>
    </location>
</feature>
<evidence type="ECO:0000313" key="6">
    <source>
        <dbReference type="Proteomes" id="UP000544052"/>
    </source>
</evidence>
<evidence type="ECO:0000256" key="3">
    <source>
        <dbReference type="ARBA" id="ARBA00023295"/>
    </source>
</evidence>
<dbReference type="Proteomes" id="UP000544052">
    <property type="component" value="Unassembled WGS sequence"/>
</dbReference>
<keyword evidence="3" id="KW-0326">Glycosidase</keyword>
<keyword evidence="6" id="KW-1185">Reference proteome</keyword>
<comment type="similarity">
    <text evidence="1">Belongs to the glycosyl hydrolase 25 family.</text>
</comment>
<dbReference type="InterPro" id="IPR018077">
    <property type="entry name" value="Glyco_hydro_fam25_subgr"/>
</dbReference>
<dbReference type="RefSeq" id="WP_182582678.1">
    <property type="nucleotide sequence ID" value="NZ_JACIUZ010000020.1"/>
</dbReference>
<dbReference type="PANTHER" id="PTHR34135">
    <property type="entry name" value="LYSOZYME"/>
    <property type="match status" value="1"/>
</dbReference>
<dbReference type="PROSITE" id="PS51904">
    <property type="entry name" value="GLYCOSYL_HYDROL_F25_2"/>
    <property type="match status" value="1"/>
</dbReference>
<comment type="caution">
    <text evidence="5">The sequence shown here is derived from an EMBL/GenBank/DDBJ whole genome shotgun (WGS) entry which is preliminary data.</text>
</comment>
<dbReference type="EMBL" id="JACIUZ010000020">
    <property type="protein sequence ID" value="MBB1062627.1"/>
    <property type="molecule type" value="Genomic_DNA"/>
</dbReference>
<dbReference type="GO" id="GO:0016787">
    <property type="term" value="F:hydrolase activity"/>
    <property type="evidence" value="ECO:0007669"/>
    <property type="project" value="UniProtKB-KW"/>
</dbReference>
<evidence type="ECO:0000313" key="5">
    <source>
        <dbReference type="EMBL" id="MBB1062627.1"/>
    </source>
</evidence>
<reference evidence="5 6" key="1">
    <citation type="submission" date="2020-07" db="EMBL/GenBank/DDBJ databases">
        <title>Description of Limosilactobacillus balticus sp. nov., Limosilactobacillus agrestis sp. nov., Limosilactobacillus albertensis sp. nov., Limosilactobacillus rudii sp. nov., Limosilactobacillus fastidiosus sp. nov., five novel Limosilactobacillus species isolated from the vertebrate gastrointestinal tract, and proposal of 6 subspecies of Limosilactobacillus reuteri adapted to the gastrointestinal tract of specific vertebrate hosts.</title>
        <authorList>
            <person name="Li F."/>
            <person name="Cheng C."/>
            <person name="Zheng J."/>
            <person name="Quevedo R.M."/>
            <person name="Li J."/>
            <person name="Roos S."/>
            <person name="Gaenzle M.G."/>
            <person name="Walter J."/>
        </authorList>
    </citation>
    <scope>NUCLEOTIDE SEQUENCE [LARGE SCALE GENOMIC DNA]</scope>
    <source>
        <strain evidence="5 6">WF-MO7-1</strain>
    </source>
</reference>
<keyword evidence="2 5" id="KW-0378">Hydrolase</keyword>
<dbReference type="PANTHER" id="PTHR34135:SF2">
    <property type="entry name" value="LYSOZYME"/>
    <property type="match status" value="1"/>
</dbReference>
<dbReference type="InterPro" id="IPR002053">
    <property type="entry name" value="Glyco_hydro_25"/>
</dbReference>
<dbReference type="InterPro" id="IPR017853">
    <property type="entry name" value="GH"/>
</dbReference>
<gene>
    <name evidence="5" type="ORF">H5R64_02265</name>
</gene>
<name>A0ABR6E6J5_9LACO</name>
<evidence type="ECO:0000256" key="1">
    <source>
        <dbReference type="ARBA" id="ARBA00010646"/>
    </source>
</evidence>
<sequence>MSTGEKRNTHSVRKFYTVSAATLATLVSLGFINARAQADDQINNQTNVATNTTQVASQSQDNNSNVVTVTDNANSALSANTTTSSATPVVTATTESKTAVNSSTPVASSADTIDISAYQPNMTVGTFQNYKNMGVQNVVVKLTESTGWTNEYAQSQIKNAQTAGMNVSAYHFVRFTNAIQAQAEANHFASVARQVGLGNDTLMIADVESVSETRYAGIVNNLNVFWNTLSSLGYTNHAVYTGLDYDKQYNVSSTVGKDRTWVAMYYYDYRATPIRINYKRSLGYGAWQYTDRFNGAVDGTIDFGLFKNYSHGITQAANLDNMSISAASNTLNVSGWFADNSNQGKDNRYVILLDQDNGSREVARQQVSAVTRNDVQSAYPSIYGTNNSGFNASFQLTGALAQAIGAGHRIQAIIRYTSSNDGNSDYNDHYFNGVSFVQNNAYLDSFNLTNNGIHVSGWHATNQSISRPYDYVILYDKTTKREIARQQVSATSRADVQNAYQNVYQSGKSGFNVDFAMNDALRSAIANGDAIQVVTRYTDNAAGNGNAVDVWFDAKTFNQDSACVDSFELKNGQIEVTGWHAADQSVADPYQWIILIDNVTGKEVARVKASTVSRPDVAQAYPGITNSGNSGFKVSFKVADHAALQSALIQGHALKVVARYSDDAQNGEGHRVDYWVNNPKRFSSNVSHSNLDSFYRNGTVVRATGWFADDRSVGAKTKYIILYDATTNREITRKVVTNGSFRSDVARVYPSVYGADQSGFDVSFDASQNQVLANALKNGHMLQIITRYSDAQNGEGNYVQYWFGARTL</sequence>
<dbReference type="SMART" id="SM00641">
    <property type="entry name" value="Glyco_25"/>
    <property type="match status" value="1"/>
</dbReference>